<keyword evidence="10" id="KW-1185">Reference proteome</keyword>
<feature type="transmembrane region" description="Helical" evidence="7">
    <location>
        <begin position="97"/>
        <end position="115"/>
    </location>
</feature>
<sequence>MSLLQPLLDHLPGFLVDVLRLCGWLVLLTVIFLPLERWFAVRKAAPQRHDLFADLAYYFINSLLPAFALALPLAFLAGAARYLLPAALPAFMAELPLVAKMLLAFVIGEIGYYWGHRLSHELPWLWRFHAVHHSAEHMYFLVNTRAHPVDMVVTRLFSMAPLYAIGLAGATAAGSVTPALLVVLGTLWGFFIHSNFRVRIPGFEWIISTPLFHHWHHTRVDHINRNYASMLPLVDRLFGTLHLPSAWPADYGIEAATPKTLRGQLLDPIFPGAATENRSQA</sequence>
<organism evidence="9 10">
    <name type="scientific">Herbaspirillum lusitanum</name>
    <dbReference type="NCBI Taxonomy" id="213312"/>
    <lineage>
        <taxon>Bacteria</taxon>
        <taxon>Pseudomonadati</taxon>
        <taxon>Pseudomonadota</taxon>
        <taxon>Betaproteobacteria</taxon>
        <taxon>Burkholderiales</taxon>
        <taxon>Oxalobacteraceae</taxon>
        <taxon>Herbaspirillum</taxon>
    </lineage>
</organism>
<comment type="caution">
    <text evidence="9">The sequence shown here is derived from an EMBL/GenBank/DDBJ whole genome shotgun (WGS) entry which is preliminary data.</text>
</comment>
<evidence type="ECO:0000313" key="9">
    <source>
        <dbReference type="EMBL" id="MFL9923635.1"/>
    </source>
</evidence>
<dbReference type="InterPro" id="IPR051689">
    <property type="entry name" value="Sterol_desaturase/TMEM195"/>
</dbReference>
<evidence type="ECO:0000256" key="4">
    <source>
        <dbReference type="ARBA" id="ARBA00023002"/>
    </source>
</evidence>
<keyword evidence="5" id="KW-0443">Lipid metabolism</keyword>
<evidence type="ECO:0000256" key="6">
    <source>
        <dbReference type="ARBA" id="ARBA00023136"/>
    </source>
</evidence>
<dbReference type="PANTHER" id="PTHR21624">
    <property type="entry name" value="STEROL DESATURASE-RELATED PROTEIN"/>
    <property type="match status" value="1"/>
</dbReference>
<dbReference type="InterPro" id="IPR006694">
    <property type="entry name" value="Fatty_acid_hydroxylase"/>
</dbReference>
<name>A0ABW9A5J6_9BURK</name>
<dbReference type="PANTHER" id="PTHR21624:SF1">
    <property type="entry name" value="ALKYLGLYCEROL MONOOXYGENASE"/>
    <property type="match status" value="1"/>
</dbReference>
<evidence type="ECO:0000256" key="2">
    <source>
        <dbReference type="ARBA" id="ARBA00022692"/>
    </source>
</evidence>
<protein>
    <submittedName>
        <fullName evidence="9">Sterol desaturase family protein</fullName>
    </submittedName>
</protein>
<evidence type="ECO:0000256" key="1">
    <source>
        <dbReference type="ARBA" id="ARBA00004127"/>
    </source>
</evidence>
<feature type="transmembrane region" description="Helical" evidence="7">
    <location>
        <begin position="162"/>
        <end position="191"/>
    </location>
</feature>
<reference evidence="9 10" key="1">
    <citation type="journal article" date="2024" name="Chem. Sci.">
        <title>Discovery of megapolipeptins by genome mining of a Burkholderiales bacteria collection.</title>
        <authorList>
            <person name="Paulo B.S."/>
            <person name="Recchia M.J.J."/>
            <person name="Lee S."/>
            <person name="Fergusson C.H."/>
            <person name="Romanowski S.B."/>
            <person name="Hernandez A."/>
            <person name="Krull N."/>
            <person name="Liu D.Y."/>
            <person name="Cavanagh H."/>
            <person name="Bos A."/>
            <person name="Gray C.A."/>
            <person name="Murphy B.T."/>
            <person name="Linington R.G."/>
            <person name="Eustaquio A.S."/>
        </authorList>
    </citation>
    <scope>NUCLEOTIDE SEQUENCE [LARGE SCALE GENOMIC DNA]</scope>
    <source>
        <strain evidence="9 10">RL21-008-BIB-A</strain>
    </source>
</reference>
<dbReference type="RefSeq" id="WP_408155464.1">
    <property type="nucleotide sequence ID" value="NZ_JAQQFM010000002.1"/>
</dbReference>
<keyword evidence="2 7" id="KW-0812">Transmembrane</keyword>
<feature type="domain" description="Fatty acid hydroxylase" evidence="8">
    <location>
        <begin position="101"/>
        <end position="240"/>
    </location>
</feature>
<feature type="transmembrane region" description="Helical" evidence="7">
    <location>
        <begin position="12"/>
        <end position="35"/>
    </location>
</feature>
<dbReference type="EMBL" id="JAQQFM010000002">
    <property type="protein sequence ID" value="MFL9923635.1"/>
    <property type="molecule type" value="Genomic_DNA"/>
</dbReference>
<proteinExistence type="predicted"/>
<keyword evidence="4" id="KW-0560">Oxidoreductase</keyword>
<evidence type="ECO:0000256" key="5">
    <source>
        <dbReference type="ARBA" id="ARBA00023098"/>
    </source>
</evidence>
<keyword evidence="3 7" id="KW-1133">Transmembrane helix</keyword>
<feature type="transmembrane region" description="Helical" evidence="7">
    <location>
        <begin position="55"/>
        <end position="77"/>
    </location>
</feature>
<accession>A0ABW9A5J6</accession>
<keyword evidence="6 7" id="KW-0472">Membrane</keyword>
<evidence type="ECO:0000256" key="7">
    <source>
        <dbReference type="SAM" id="Phobius"/>
    </source>
</evidence>
<dbReference type="Proteomes" id="UP001629246">
    <property type="component" value="Unassembled WGS sequence"/>
</dbReference>
<evidence type="ECO:0000259" key="8">
    <source>
        <dbReference type="Pfam" id="PF04116"/>
    </source>
</evidence>
<evidence type="ECO:0000313" key="10">
    <source>
        <dbReference type="Proteomes" id="UP001629246"/>
    </source>
</evidence>
<comment type="subcellular location">
    <subcellularLocation>
        <location evidence="1">Endomembrane system</location>
        <topology evidence="1">Multi-pass membrane protein</topology>
    </subcellularLocation>
</comment>
<gene>
    <name evidence="9" type="ORF">PQR62_05135</name>
</gene>
<evidence type="ECO:0000256" key="3">
    <source>
        <dbReference type="ARBA" id="ARBA00022989"/>
    </source>
</evidence>
<dbReference type="Pfam" id="PF04116">
    <property type="entry name" value="FA_hydroxylase"/>
    <property type="match status" value="1"/>
</dbReference>